<feature type="non-terminal residue" evidence="1">
    <location>
        <position position="1"/>
    </location>
</feature>
<organism evidence="1">
    <name type="scientific">marine sediment metagenome</name>
    <dbReference type="NCBI Taxonomy" id="412755"/>
    <lineage>
        <taxon>unclassified sequences</taxon>
        <taxon>metagenomes</taxon>
        <taxon>ecological metagenomes</taxon>
    </lineage>
</organism>
<protein>
    <submittedName>
        <fullName evidence="1">Uncharacterized protein</fullName>
    </submittedName>
</protein>
<sequence>ETKTTIMVIIIARIKVLRVTNHILGKLRPKGDFHKKLQLLKVHPNDSSPSVLVENVVIINHKKA</sequence>
<accession>X1QC27</accession>
<proteinExistence type="predicted"/>
<comment type="caution">
    <text evidence="1">The sequence shown here is derived from an EMBL/GenBank/DDBJ whole genome shotgun (WGS) entry which is preliminary data.</text>
</comment>
<reference evidence="1" key="1">
    <citation type="journal article" date="2014" name="Front. Microbiol.">
        <title>High frequency of phylogenetically diverse reductive dehalogenase-homologous genes in deep subseafloor sedimentary metagenomes.</title>
        <authorList>
            <person name="Kawai M."/>
            <person name="Futagami T."/>
            <person name="Toyoda A."/>
            <person name="Takaki Y."/>
            <person name="Nishi S."/>
            <person name="Hori S."/>
            <person name="Arai W."/>
            <person name="Tsubouchi T."/>
            <person name="Morono Y."/>
            <person name="Uchiyama I."/>
            <person name="Ito T."/>
            <person name="Fujiyama A."/>
            <person name="Inagaki F."/>
            <person name="Takami H."/>
        </authorList>
    </citation>
    <scope>NUCLEOTIDE SEQUENCE</scope>
    <source>
        <strain evidence="1">Expedition CK06-06</strain>
    </source>
</reference>
<feature type="non-terminal residue" evidence="1">
    <location>
        <position position="64"/>
    </location>
</feature>
<name>X1QC27_9ZZZZ</name>
<evidence type="ECO:0000313" key="1">
    <source>
        <dbReference type="EMBL" id="GAI66027.1"/>
    </source>
</evidence>
<gene>
    <name evidence="1" type="ORF">S06H3_66312</name>
</gene>
<dbReference type="AlphaFoldDB" id="X1QC27"/>
<dbReference type="EMBL" id="BARV01045116">
    <property type="protein sequence ID" value="GAI66027.1"/>
    <property type="molecule type" value="Genomic_DNA"/>
</dbReference>